<keyword evidence="2" id="KW-0964">Secreted</keyword>
<comment type="caution">
    <text evidence="7">The sequence shown here is derived from an EMBL/GenBank/DDBJ whole genome shotgun (WGS) entry which is preliminary data.</text>
</comment>
<evidence type="ECO:0000313" key="7">
    <source>
        <dbReference type="EMBL" id="KAL0281103.1"/>
    </source>
</evidence>
<sequence>MKLILAFLLLSCILFVFAYPTPETESEVFVPKTVRSNRHRRVTCDVLSITTFWISFNHSLCAIKCWLLLDGYNGGICENGECRCRRPTASPRLNPNRPPPPGYPDRRTTRFAPPPGPPDQRPTWPPPPGPPRPGPPPPGPPPPGPPPPGPPPPGPPPPGPPAARTSAAGTSAAGTSAARTSAAGTSAAGTSAAGTCAAGTCAAGTCAAGTSAARTSAAGTSAAGTCTAGTCAAGTSAARTSAAGTSAAGRSAAGRSATGRSAAVSCVEGIYKCKTVIIVTPVVKVDVKEVVKSSPLAASPGRTITRPASVTASR</sequence>
<keyword evidence="5" id="KW-0732">Signal</keyword>
<name>A0AAW2IHG9_9NEOP</name>
<feature type="chain" id="PRO_5043509095" description="Invertebrate defensins family profile domain-containing protein" evidence="5">
    <location>
        <begin position="19"/>
        <end position="314"/>
    </location>
</feature>
<feature type="region of interest" description="Disordered" evidence="4">
    <location>
        <begin position="86"/>
        <end position="178"/>
    </location>
</feature>
<organism evidence="7">
    <name type="scientific">Menopon gallinae</name>
    <name type="common">poultry shaft louse</name>
    <dbReference type="NCBI Taxonomy" id="328185"/>
    <lineage>
        <taxon>Eukaryota</taxon>
        <taxon>Metazoa</taxon>
        <taxon>Ecdysozoa</taxon>
        <taxon>Arthropoda</taxon>
        <taxon>Hexapoda</taxon>
        <taxon>Insecta</taxon>
        <taxon>Pterygota</taxon>
        <taxon>Neoptera</taxon>
        <taxon>Paraneoptera</taxon>
        <taxon>Psocodea</taxon>
        <taxon>Troctomorpha</taxon>
        <taxon>Phthiraptera</taxon>
        <taxon>Amblycera</taxon>
        <taxon>Menoponidae</taxon>
        <taxon>Menopon</taxon>
    </lineage>
</organism>
<dbReference type="PANTHER" id="PTHR13645">
    <property type="entry name" value="DEFENSIN"/>
    <property type="match status" value="1"/>
</dbReference>
<dbReference type="InterPro" id="IPR036574">
    <property type="entry name" value="Scorpion_toxin-like_sf"/>
</dbReference>
<feature type="compositionally biased region" description="Low complexity" evidence="4">
    <location>
        <begin position="162"/>
        <end position="178"/>
    </location>
</feature>
<dbReference type="AlphaFoldDB" id="A0AAW2IHG9"/>
<dbReference type="GO" id="GO:0042742">
    <property type="term" value="P:defense response to bacterium"/>
    <property type="evidence" value="ECO:0007669"/>
    <property type="project" value="TreeGrafter"/>
</dbReference>
<accession>A0AAW2IHG9</accession>
<protein>
    <recommendedName>
        <fullName evidence="6">Invertebrate defensins family profile domain-containing protein</fullName>
    </recommendedName>
</protein>
<dbReference type="PRINTS" id="PR01217">
    <property type="entry name" value="PRICHEXTENSN"/>
</dbReference>
<evidence type="ECO:0000259" key="6">
    <source>
        <dbReference type="Pfam" id="PF01097"/>
    </source>
</evidence>
<feature type="signal peptide" evidence="5">
    <location>
        <begin position="1"/>
        <end position="18"/>
    </location>
</feature>
<feature type="compositionally biased region" description="Pro residues" evidence="4">
    <location>
        <begin position="112"/>
        <end position="161"/>
    </location>
</feature>
<evidence type="ECO:0000256" key="5">
    <source>
        <dbReference type="SAM" id="SignalP"/>
    </source>
</evidence>
<gene>
    <name evidence="7" type="ORF">PYX00_002199</name>
</gene>
<dbReference type="Pfam" id="PF01097">
    <property type="entry name" value="Defensin_2"/>
    <property type="match status" value="1"/>
</dbReference>
<dbReference type="EMBL" id="JARGDH010000001">
    <property type="protein sequence ID" value="KAL0281103.1"/>
    <property type="molecule type" value="Genomic_DNA"/>
</dbReference>
<reference evidence="7" key="1">
    <citation type="journal article" date="2024" name="Gigascience">
        <title>Chromosome-level genome of the poultry shaft louse Menopon gallinae provides insight into the host-switching and adaptive evolution of parasitic lice.</title>
        <authorList>
            <person name="Xu Y."/>
            <person name="Ma L."/>
            <person name="Liu S."/>
            <person name="Liang Y."/>
            <person name="Liu Q."/>
            <person name="He Z."/>
            <person name="Tian L."/>
            <person name="Duan Y."/>
            <person name="Cai W."/>
            <person name="Li H."/>
            <person name="Song F."/>
        </authorList>
    </citation>
    <scope>NUCLEOTIDE SEQUENCE</scope>
    <source>
        <strain evidence="7">Cailab_2023a</strain>
    </source>
</reference>
<dbReference type="GO" id="GO:0005615">
    <property type="term" value="C:extracellular space"/>
    <property type="evidence" value="ECO:0007669"/>
    <property type="project" value="TreeGrafter"/>
</dbReference>
<keyword evidence="3" id="KW-1015">Disulfide bond</keyword>
<comment type="subcellular location">
    <subcellularLocation>
        <location evidence="1">Secreted</location>
    </subcellularLocation>
</comment>
<dbReference type="PANTHER" id="PTHR13645:SF0">
    <property type="entry name" value="DEFENSIN"/>
    <property type="match status" value="1"/>
</dbReference>
<evidence type="ECO:0000256" key="3">
    <source>
        <dbReference type="ARBA" id="ARBA00023157"/>
    </source>
</evidence>
<evidence type="ECO:0000256" key="2">
    <source>
        <dbReference type="ARBA" id="ARBA00022525"/>
    </source>
</evidence>
<feature type="domain" description="Invertebrate defensins family profile" evidence="6">
    <location>
        <begin position="52"/>
        <end position="85"/>
    </location>
</feature>
<dbReference type="InterPro" id="IPR001542">
    <property type="entry name" value="Defensin_invertebrate/fungal"/>
</dbReference>
<proteinExistence type="predicted"/>
<dbReference type="Gene3D" id="3.30.30.10">
    <property type="entry name" value="Knottin, scorpion toxin-like"/>
    <property type="match status" value="1"/>
</dbReference>
<evidence type="ECO:0000256" key="1">
    <source>
        <dbReference type="ARBA" id="ARBA00004613"/>
    </source>
</evidence>
<dbReference type="GO" id="GO:0006959">
    <property type="term" value="P:humoral immune response"/>
    <property type="evidence" value="ECO:0007669"/>
    <property type="project" value="TreeGrafter"/>
</dbReference>
<evidence type="ECO:0000256" key="4">
    <source>
        <dbReference type="SAM" id="MobiDB-lite"/>
    </source>
</evidence>